<dbReference type="RefSeq" id="WP_034841966.1">
    <property type="nucleotide sequence ID" value="NZ_JANX01000268.1"/>
</dbReference>
<accession>A0A0A0D6V2</accession>
<dbReference type="PANTHER" id="PTHR12110:SF41">
    <property type="entry name" value="INOSOSE DEHYDRATASE"/>
    <property type="match status" value="1"/>
</dbReference>
<keyword evidence="2" id="KW-0413">Isomerase</keyword>
<dbReference type="SUPFAM" id="SSF51658">
    <property type="entry name" value="Xylose isomerase-like"/>
    <property type="match status" value="1"/>
</dbReference>
<dbReference type="PANTHER" id="PTHR12110">
    <property type="entry name" value="HYDROXYPYRUVATE ISOMERASE"/>
    <property type="match status" value="1"/>
</dbReference>
<comment type="caution">
    <text evidence="2">The sequence shown here is derived from an EMBL/GenBank/DDBJ whole genome shotgun (WGS) entry which is preliminary data.</text>
</comment>
<dbReference type="Pfam" id="PF01261">
    <property type="entry name" value="AP_endonuc_2"/>
    <property type="match status" value="1"/>
</dbReference>
<organism evidence="2 3">
    <name type="scientific">Inquilinus limosus MP06</name>
    <dbReference type="NCBI Taxonomy" id="1398085"/>
    <lineage>
        <taxon>Bacteria</taxon>
        <taxon>Pseudomonadati</taxon>
        <taxon>Pseudomonadota</taxon>
        <taxon>Alphaproteobacteria</taxon>
        <taxon>Rhodospirillales</taxon>
        <taxon>Rhodospirillaceae</taxon>
        <taxon>Inquilinus</taxon>
    </lineage>
</organism>
<dbReference type="Proteomes" id="UP000029995">
    <property type="component" value="Unassembled WGS sequence"/>
</dbReference>
<name>A0A0A0D6V2_9PROT</name>
<dbReference type="InterPro" id="IPR036237">
    <property type="entry name" value="Xyl_isomerase-like_sf"/>
</dbReference>
<evidence type="ECO:0000313" key="2">
    <source>
        <dbReference type="EMBL" id="KGM32752.1"/>
    </source>
</evidence>
<protein>
    <submittedName>
        <fullName evidence="2">Xylose isomerase</fullName>
    </submittedName>
</protein>
<evidence type="ECO:0000259" key="1">
    <source>
        <dbReference type="Pfam" id="PF01261"/>
    </source>
</evidence>
<dbReference type="OrthoDB" id="9798407at2"/>
<evidence type="ECO:0000313" key="3">
    <source>
        <dbReference type="Proteomes" id="UP000029995"/>
    </source>
</evidence>
<dbReference type="InterPro" id="IPR013022">
    <property type="entry name" value="Xyl_isomerase-like_TIM-brl"/>
</dbReference>
<dbReference type="GO" id="GO:0016853">
    <property type="term" value="F:isomerase activity"/>
    <property type="evidence" value="ECO:0007669"/>
    <property type="project" value="UniProtKB-KW"/>
</dbReference>
<sequence>MSTPDVISIQLYSLRNYGDLDKQLDAVAAAGYRHVETIQSHFDDAAGTRRKLDSRGLTASSGHIGLPALRERLDWVVEGAKTVGLSQLFMPAVPTEERKGGGDHWRRIGKELGEFAARLADKGIKLGYHNHHWELEAAEDGRPVLAHFFDGANGHPLTWQVDVAWLARGGANPSEWLVKEKARVTSAHVKDIAPAGQKTDEDGWTDVGTGTLDWPRLWRECRAAGAEWMVVEHDNPKHPDAFAKASFDFLKGLPA</sequence>
<dbReference type="InterPro" id="IPR050312">
    <property type="entry name" value="IolE/XylAMocC-like"/>
</dbReference>
<dbReference type="EMBL" id="JANX01000268">
    <property type="protein sequence ID" value="KGM32752.1"/>
    <property type="molecule type" value="Genomic_DNA"/>
</dbReference>
<reference evidence="2 3" key="1">
    <citation type="submission" date="2014-01" db="EMBL/GenBank/DDBJ databases">
        <title>Genome sequence determination for a cystic fibrosis isolate, Inquilinus limosus.</title>
        <authorList>
            <person name="Pino M."/>
            <person name="Di Conza J."/>
            <person name="Gutkind G."/>
        </authorList>
    </citation>
    <scope>NUCLEOTIDE SEQUENCE [LARGE SCALE GENOMIC DNA]</scope>
    <source>
        <strain evidence="2 3">MP06</strain>
    </source>
</reference>
<dbReference type="AlphaFoldDB" id="A0A0A0D6V2"/>
<dbReference type="Gene3D" id="3.20.20.150">
    <property type="entry name" value="Divalent-metal-dependent TIM barrel enzymes"/>
    <property type="match status" value="1"/>
</dbReference>
<feature type="domain" description="Xylose isomerase-like TIM barrel" evidence="1">
    <location>
        <begin position="24"/>
        <end position="251"/>
    </location>
</feature>
<gene>
    <name evidence="2" type="ORF">P409_19570</name>
</gene>
<proteinExistence type="predicted"/>